<evidence type="ECO:0000313" key="4">
    <source>
        <dbReference type="EMBL" id="BFG71031.1"/>
    </source>
</evidence>
<reference evidence="4" key="1">
    <citation type="submission" date="2024-02" db="EMBL/GenBank/DDBJ databases">
        <title>Sediminibacterium planktonica sp. nov. and Sediminibacterium longus sp. nov., isolated from surface lake and river water.</title>
        <authorList>
            <person name="Watanabe K."/>
            <person name="Takemine S."/>
            <person name="Ishii Y."/>
            <person name="Ogata Y."/>
            <person name="Shindo C."/>
            <person name="Suda W."/>
        </authorList>
    </citation>
    <scope>NUCLEOTIDE SEQUENCE</scope>
    <source>
        <strain evidence="4">KACHI17</strain>
    </source>
</reference>
<gene>
    <name evidence="4" type="ORF">KACHI17_19120</name>
</gene>
<dbReference type="InterPro" id="IPR011006">
    <property type="entry name" value="CheY-like_superfamily"/>
</dbReference>
<dbReference type="InterPro" id="IPR001789">
    <property type="entry name" value="Sig_transdc_resp-reg_receiver"/>
</dbReference>
<dbReference type="EMBL" id="AP029612">
    <property type="protein sequence ID" value="BFG71031.1"/>
    <property type="molecule type" value="Genomic_DNA"/>
</dbReference>
<dbReference type="AlphaFoldDB" id="A0AAT9GK43"/>
<evidence type="ECO:0000259" key="3">
    <source>
        <dbReference type="PROSITE" id="PS50110"/>
    </source>
</evidence>
<name>A0AAT9GK43_9BACT</name>
<dbReference type="Pfam" id="PF00072">
    <property type="entry name" value="Response_reg"/>
    <property type="match status" value="1"/>
</dbReference>
<dbReference type="GO" id="GO:0000160">
    <property type="term" value="P:phosphorelay signal transduction system"/>
    <property type="evidence" value="ECO:0007669"/>
    <property type="project" value="InterPro"/>
</dbReference>
<organism evidence="4">
    <name type="scientific">Sediminibacterium sp. KACHI17</name>
    <dbReference type="NCBI Taxonomy" id="1751071"/>
    <lineage>
        <taxon>Bacteria</taxon>
        <taxon>Pseudomonadati</taxon>
        <taxon>Bacteroidota</taxon>
        <taxon>Chitinophagia</taxon>
        <taxon>Chitinophagales</taxon>
        <taxon>Chitinophagaceae</taxon>
        <taxon>Sediminibacterium</taxon>
    </lineage>
</organism>
<dbReference type="SUPFAM" id="SSF52172">
    <property type="entry name" value="CheY-like"/>
    <property type="match status" value="1"/>
</dbReference>
<feature type="modified residue" description="4-aspartylphosphate" evidence="2">
    <location>
        <position position="61"/>
    </location>
</feature>
<proteinExistence type="predicted"/>
<dbReference type="PANTHER" id="PTHR44591">
    <property type="entry name" value="STRESS RESPONSE REGULATOR PROTEIN 1"/>
    <property type="match status" value="1"/>
</dbReference>
<feature type="domain" description="Response regulatory" evidence="3">
    <location>
        <begin position="10"/>
        <end position="129"/>
    </location>
</feature>
<dbReference type="PANTHER" id="PTHR44591:SF3">
    <property type="entry name" value="RESPONSE REGULATORY DOMAIN-CONTAINING PROTEIN"/>
    <property type="match status" value="1"/>
</dbReference>
<dbReference type="PROSITE" id="PS50110">
    <property type="entry name" value="RESPONSE_REGULATORY"/>
    <property type="match status" value="1"/>
</dbReference>
<dbReference type="CDD" id="cd17546">
    <property type="entry name" value="REC_hyHK_CKI1_RcsC-like"/>
    <property type="match status" value="1"/>
</dbReference>
<evidence type="ECO:0000256" key="2">
    <source>
        <dbReference type="PROSITE-ProRule" id="PRU00169"/>
    </source>
</evidence>
<dbReference type="InterPro" id="IPR050595">
    <property type="entry name" value="Bact_response_regulator"/>
</dbReference>
<protein>
    <recommendedName>
        <fullName evidence="3">Response regulatory domain-containing protein</fullName>
    </recommendedName>
</protein>
<dbReference type="Gene3D" id="3.40.50.2300">
    <property type="match status" value="1"/>
</dbReference>
<evidence type="ECO:0000256" key="1">
    <source>
        <dbReference type="ARBA" id="ARBA00022553"/>
    </source>
</evidence>
<sequence length="130" mass="14722">MNTLQLSDCLILITDDDMINRVVLKHMLKEVGIQTEEVTDGAECLNAIKNSNAKRIIILLDLNMPVMDGFEVIEHIKSRPSEFEHTRILVVSASLYSHFLKSGLGDHIHGYIEKPVDREHLLTKVIECSI</sequence>
<dbReference type="SMART" id="SM00448">
    <property type="entry name" value="REC"/>
    <property type="match status" value="1"/>
</dbReference>
<accession>A0AAT9GK43</accession>
<keyword evidence="1 2" id="KW-0597">Phosphoprotein</keyword>
<dbReference type="RefSeq" id="WP_353548668.1">
    <property type="nucleotide sequence ID" value="NZ_AP029612.1"/>
</dbReference>